<evidence type="ECO:0000256" key="19">
    <source>
        <dbReference type="ARBA" id="ARBA00064672"/>
    </source>
</evidence>
<dbReference type="PANTHER" id="PTHR11675:SF63">
    <property type="entry name" value="POLYPEPTIDE N-ACETYLGALACTOSAMINYLTRANSFERASE"/>
    <property type="match status" value="1"/>
</dbReference>
<feature type="domain" description="Ricin B lectin" evidence="22">
    <location>
        <begin position="453"/>
        <end position="578"/>
    </location>
</feature>
<protein>
    <recommendedName>
        <fullName evidence="20">Polypeptide N-acetylgalactosaminyltransferase</fullName>
        <ecNumber evidence="20">2.4.1.-</ecNumber>
    </recommendedName>
    <alternativeName>
        <fullName evidence="20">Protein-UDP acetylgalactosaminyltransferase</fullName>
    </alternativeName>
</protein>
<dbReference type="InterPro" id="IPR000772">
    <property type="entry name" value="Ricin_B_lectin"/>
</dbReference>
<evidence type="ECO:0000256" key="2">
    <source>
        <dbReference type="ARBA" id="ARBA00004323"/>
    </source>
</evidence>
<comment type="catalytic activity">
    <reaction evidence="18">
        <text>L-seryl-[protein] + UDP-N-acetyl-alpha-D-galactosamine = a 3-O-[N-acetyl-alpha-D-galactosaminyl]-L-seryl-[protein] + UDP + H(+)</text>
        <dbReference type="Rhea" id="RHEA:23956"/>
        <dbReference type="Rhea" id="RHEA-COMP:9863"/>
        <dbReference type="Rhea" id="RHEA-COMP:12788"/>
        <dbReference type="ChEBI" id="CHEBI:15378"/>
        <dbReference type="ChEBI" id="CHEBI:29999"/>
        <dbReference type="ChEBI" id="CHEBI:53604"/>
        <dbReference type="ChEBI" id="CHEBI:58223"/>
        <dbReference type="ChEBI" id="CHEBI:67138"/>
        <dbReference type="EC" id="2.4.1.41"/>
    </reaction>
</comment>
<dbReference type="FunFam" id="2.80.10.50:FF:000029">
    <property type="entry name" value="Polypeptide N-acetylgalactosaminyltransferase"/>
    <property type="match status" value="1"/>
</dbReference>
<dbReference type="Gene3D" id="2.80.10.50">
    <property type="match status" value="1"/>
</dbReference>
<evidence type="ECO:0000256" key="7">
    <source>
        <dbReference type="ARBA" id="ARBA00022692"/>
    </source>
</evidence>
<keyword evidence="13" id="KW-0472">Membrane</keyword>
<dbReference type="GeneID" id="113163537"/>
<keyword evidence="10" id="KW-0914">Notch signaling pathway</keyword>
<evidence type="ECO:0000256" key="15">
    <source>
        <dbReference type="ARBA" id="ARBA00023180"/>
    </source>
</evidence>
<name>A0A3Q1II09_ANATE</name>
<dbReference type="SMART" id="SM00458">
    <property type="entry name" value="RICIN"/>
    <property type="match status" value="1"/>
</dbReference>
<dbReference type="GO" id="GO:0005112">
    <property type="term" value="F:Notch binding"/>
    <property type="evidence" value="ECO:0007669"/>
    <property type="project" value="TreeGrafter"/>
</dbReference>
<dbReference type="CDD" id="cd02510">
    <property type="entry name" value="pp-GalNAc-T"/>
    <property type="match status" value="1"/>
</dbReference>
<dbReference type="GeneTree" id="ENSGT00940000158227"/>
<dbReference type="GO" id="GO:0000139">
    <property type="term" value="C:Golgi membrane"/>
    <property type="evidence" value="ECO:0007669"/>
    <property type="project" value="UniProtKB-SubCell"/>
</dbReference>
<keyword evidence="7" id="KW-0812">Transmembrane</keyword>
<evidence type="ECO:0000256" key="4">
    <source>
        <dbReference type="ARBA" id="ARBA00005680"/>
    </source>
</evidence>
<evidence type="ECO:0000256" key="11">
    <source>
        <dbReference type="ARBA" id="ARBA00022989"/>
    </source>
</evidence>
<feature type="region of interest" description="Disordered" evidence="21">
    <location>
        <begin position="37"/>
        <end position="62"/>
    </location>
</feature>
<dbReference type="InterPro" id="IPR029044">
    <property type="entry name" value="Nucleotide-diphossugar_trans"/>
</dbReference>
<evidence type="ECO:0000256" key="8">
    <source>
        <dbReference type="ARBA" id="ARBA00022734"/>
    </source>
</evidence>
<reference evidence="23" key="1">
    <citation type="submission" date="2021-04" db="EMBL/GenBank/DDBJ databases">
        <authorList>
            <consortium name="Wellcome Sanger Institute Data Sharing"/>
        </authorList>
    </citation>
    <scope>NUCLEOTIDE SEQUENCE [LARGE SCALE GENOMIC DNA]</scope>
</reference>
<keyword evidence="6 20" id="KW-0808">Transferase</keyword>
<reference evidence="23" key="2">
    <citation type="submission" date="2025-08" db="UniProtKB">
        <authorList>
            <consortium name="Ensembl"/>
        </authorList>
    </citation>
    <scope>IDENTIFICATION</scope>
</reference>
<comment type="subunit">
    <text evidence="19">Interacts with NOTCH1.</text>
</comment>
<keyword evidence="9" id="KW-0735">Signal-anchor</keyword>
<dbReference type="Pfam" id="PF00535">
    <property type="entry name" value="Glycos_transf_2"/>
    <property type="match status" value="1"/>
</dbReference>
<keyword evidence="11" id="KW-1133">Transmembrane helix</keyword>
<dbReference type="GO" id="GO:0006493">
    <property type="term" value="P:protein O-linked glycosylation"/>
    <property type="evidence" value="ECO:0007669"/>
    <property type="project" value="TreeGrafter"/>
</dbReference>
<dbReference type="CDD" id="cd23440">
    <property type="entry name" value="beta-trefoil_Ricin_GALNT11"/>
    <property type="match status" value="1"/>
</dbReference>
<evidence type="ECO:0000313" key="24">
    <source>
        <dbReference type="Proteomes" id="UP000265040"/>
    </source>
</evidence>
<evidence type="ECO:0000256" key="21">
    <source>
        <dbReference type="SAM" id="MobiDB-lite"/>
    </source>
</evidence>
<keyword evidence="8 20" id="KW-0430">Lectin</keyword>
<dbReference type="GO" id="GO:0004653">
    <property type="term" value="F:polypeptide N-acetylgalactosaminyltransferase activity"/>
    <property type="evidence" value="ECO:0007669"/>
    <property type="project" value="UniProtKB-EC"/>
</dbReference>
<evidence type="ECO:0000256" key="12">
    <source>
        <dbReference type="ARBA" id="ARBA00023034"/>
    </source>
</evidence>
<dbReference type="FunFam" id="3.90.550.10:FF:000053">
    <property type="entry name" value="Polypeptide N-acetylgalactosaminyltransferase"/>
    <property type="match status" value="1"/>
</dbReference>
<keyword evidence="5 20" id="KW-0328">Glycosyltransferase</keyword>
<dbReference type="Pfam" id="PF00652">
    <property type="entry name" value="Ricin_B_lectin"/>
    <property type="match status" value="1"/>
</dbReference>
<organism evidence="23 24">
    <name type="scientific">Anabas testudineus</name>
    <name type="common">Climbing perch</name>
    <name type="synonym">Anthias testudineus</name>
    <dbReference type="NCBI Taxonomy" id="64144"/>
    <lineage>
        <taxon>Eukaryota</taxon>
        <taxon>Metazoa</taxon>
        <taxon>Chordata</taxon>
        <taxon>Craniata</taxon>
        <taxon>Vertebrata</taxon>
        <taxon>Euteleostomi</taxon>
        <taxon>Actinopterygii</taxon>
        <taxon>Neopterygii</taxon>
        <taxon>Teleostei</taxon>
        <taxon>Neoteleostei</taxon>
        <taxon>Acanthomorphata</taxon>
        <taxon>Anabantaria</taxon>
        <taxon>Anabantiformes</taxon>
        <taxon>Anabantoidei</taxon>
        <taxon>Anabantidae</taxon>
        <taxon>Anabas</taxon>
    </lineage>
</organism>
<dbReference type="GO" id="GO:0008593">
    <property type="term" value="P:regulation of Notch signaling pathway"/>
    <property type="evidence" value="ECO:0007669"/>
    <property type="project" value="TreeGrafter"/>
</dbReference>
<dbReference type="InterPro" id="IPR035992">
    <property type="entry name" value="Ricin_B-like_lectins"/>
</dbReference>
<accession>A0A3Q1II09</accession>
<evidence type="ECO:0000256" key="16">
    <source>
        <dbReference type="ARBA" id="ARBA00023211"/>
    </source>
</evidence>
<dbReference type="InParanoid" id="A0A3Q1II09"/>
<dbReference type="GO" id="GO:0030246">
    <property type="term" value="F:carbohydrate binding"/>
    <property type="evidence" value="ECO:0007669"/>
    <property type="project" value="UniProtKB-KW"/>
</dbReference>
<comment type="catalytic activity">
    <reaction evidence="17">
        <text>L-threonyl-[protein] + UDP-N-acetyl-alpha-D-galactosamine = a 3-O-[N-acetyl-alpha-D-galactosaminyl]-L-threonyl-[protein] + UDP + H(+)</text>
        <dbReference type="Rhea" id="RHEA:52424"/>
        <dbReference type="Rhea" id="RHEA-COMP:11060"/>
        <dbReference type="Rhea" id="RHEA-COMP:11689"/>
        <dbReference type="ChEBI" id="CHEBI:15378"/>
        <dbReference type="ChEBI" id="CHEBI:30013"/>
        <dbReference type="ChEBI" id="CHEBI:58223"/>
        <dbReference type="ChEBI" id="CHEBI:67138"/>
        <dbReference type="ChEBI" id="CHEBI:87075"/>
        <dbReference type="EC" id="2.4.1.41"/>
    </reaction>
</comment>
<evidence type="ECO:0000256" key="13">
    <source>
        <dbReference type="ARBA" id="ARBA00023136"/>
    </source>
</evidence>
<evidence type="ECO:0000256" key="5">
    <source>
        <dbReference type="ARBA" id="ARBA00022676"/>
    </source>
</evidence>
<dbReference type="PANTHER" id="PTHR11675">
    <property type="entry name" value="N-ACETYLGALACTOSAMINYLTRANSFERASE"/>
    <property type="match status" value="1"/>
</dbReference>
<proteinExistence type="inferred from homology"/>
<comment type="similarity">
    <text evidence="4 20">Belongs to the glycosyltransferase 2 family. GalNAc-T subfamily.</text>
</comment>
<dbReference type="RefSeq" id="XP_026218061.1">
    <property type="nucleotide sequence ID" value="XM_026362276.1"/>
</dbReference>
<dbReference type="OrthoDB" id="5988548at2759"/>
<evidence type="ECO:0000256" key="18">
    <source>
        <dbReference type="ARBA" id="ARBA00052209"/>
    </source>
</evidence>
<evidence type="ECO:0000256" key="3">
    <source>
        <dbReference type="ARBA" id="ARBA00004922"/>
    </source>
</evidence>
<dbReference type="STRING" id="64144.ENSATEP00000021342"/>
<dbReference type="InterPro" id="IPR045885">
    <property type="entry name" value="GalNAc-T"/>
</dbReference>
<dbReference type="OMA" id="PVFQPWH"/>
<dbReference type="SUPFAM" id="SSF50370">
    <property type="entry name" value="Ricin B-like lectins"/>
    <property type="match status" value="1"/>
</dbReference>
<gene>
    <name evidence="23" type="primary">GALNT11</name>
</gene>
<dbReference type="Proteomes" id="UP000265040">
    <property type="component" value="Chromosome 2"/>
</dbReference>
<dbReference type="RefSeq" id="XP_026218062.1">
    <property type="nucleotide sequence ID" value="XM_026362277.1"/>
</dbReference>
<reference evidence="23" key="3">
    <citation type="submission" date="2025-09" db="UniProtKB">
        <authorList>
            <consortium name="Ensembl"/>
        </authorList>
    </citation>
    <scope>IDENTIFICATION</scope>
</reference>
<evidence type="ECO:0000256" key="14">
    <source>
        <dbReference type="ARBA" id="ARBA00023157"/>
    </source>
</evidence>
<evidence type="ECO:0000256" key="1">
    <source>
        <dbReference type="ARBA" id="ARBA00001936"/>
    </source>
</evidence>
<evidence type="ECO:0000313" key="23">
    <source>
        <dbReference type="Ensembl" id="ENSATEP00000021342.1"/>
    </source>
</evidence>
<evidence type="ECO:0000256" key="17">
    <source>
        <dbReference type="ARBA" id="ARBA00050905"/>
    </source>
</evidence>
<dbReference type="Gene3D" id="3.90.550.10">
    <property type="entry name" value="Spore Coat Polysaccharide Biosynthesis Protein SpsA, Chain A"/>
    <property type="match status" value="1"/>
</dbReference>
<keyword evidence="15" id="KW-0325">Glycoprotein</keyword>
<dbReference type="InterPro" id="IPR001173">
    <property type="entry name" value="Glyco_trans_2-like"/>
</dbReference>
<dbReference type="Ensembl" id="ENSATET00000021701.3">
    <property type="protein sequence ID" value="ENSATEP00000021342.1"/>
    <property type="gene ID" value="ENSATEG00000014794.3"/>
</dbReference>
<dbReference type="UniPathway" id="UPA00378"/>
<evidence type="ECO:0000256" key="6">
    <source>
        <dbReference type="ARBA" id="ARBA00022679"/>
    </source>
</evidence>
<keyword evidence="12 20" id="KW-0333">Golgi apparatus</keyword>
<comment type="subcellular location">
    <subcellularLocation>
        <location evidence="2 20">Golgi apparatus membrane</location>
        <topology evidence="2 20">Single-pass type II membrane protein</topology>
    </subcellularLocation>
</comment>
<comment type="pathway">
    <text evidence="3 20">Protein modification; protein glycosylation.</text>
</comment>
<evidence type="ECO:0000256" key="20">
    <source>
        <dbReference type="RuleBase" id="RU361242"/>
    </source>
</evidence>
<keyword evidence="16 20" id="KW-0464">Manganese</keyword>
<evidence type="ECO:0000256" key="10">
    <source>
        <dbReference type="ARBA" id="ARBA00022976"/>
    </source>
</evidence>
<dbReference type="AlphaFoldDB" id="A0A3Q1II09"/>
<dbReference type="EC" id="2.4.1.-" evidence="20"/>
<dbReference type="GO" id="GO:0007219">
    <property type="term" value="P:Notch signaling pathway"/>
    <property type="evidence" value="ECO:0007669"/>
    <property type="project" value="UniProtKB-KW"/>
</dbReference>
<dbReference type="SUPFAM" id="SSF53448">
    <property type="entry name" value="Nucleotide-diphospho-sugar transferases"/>
    <property type="match status" value="1"/>
</dbReference>
<keyword evidence="24" id="KW-1185">Reference proteome</keyword>
<evidence type="ECO:0000259" key="22">
    <source>
        <dbReference type="SMART" id="SM00458"/>
    </source>
</evidence>
<comment type="cofactor">
    <cofactor evidence="1 20">
        <name>Mn(2+)</name>
        <dbReference type="ChEBI" id="CHEBI:29035"/>
    </cofactor>
</comment>
<evidence type="ECO:0000256" key="9">
    <source>
        <dbReference type="ARBA" id="ARBA00022968"/>
    </source>
</evidence>
<sequence>MASVTLRYFCYGCLVTSATWSLLLFLYFSLGAESGPRTPMRHRRPPITSGLAERRRPQPANRGVELSPEMGMIFNEADQELRDTGYHRHAFNVLISTRLGYHRELPDTRDPQCRDKVYPALLPSASVVICFFNEAFSALLRTIHSVLDRTPAHLLHEIILVDDHSELEELKEDLDHYVRDELQGKVKLVRNQRREGLIRGRMIGASHATGEVLVFLDSHCEVNQAWLQPLLAPIQKDRHTVVCPVIDIISADTLTYSSSPIVRGGFNWGLHFKWDPVPPSELNGPEGATGPIRSPTMAGGLFAMNRNYFNELGQYDAGMDIWGGENLEISFRIWMCGGKLLIIPCSRVGHIFRKRRPYGSPGGQDTMAHNSLRLAHVWMDEYKEQYLSLRPELRERNYGNISERTELRKRLQCRSFRWYLDTIYPEMQTIANGNKQQPLFINKGLKRPKVLQRGRLRNLSTGRCLVAQGRASQKGGAVVLRPCDPRDPEQDWTYDEEGQLVLAGLLCLDVSEVRTFDPPRLMKCHGSGGSQQWSLGKSNRLYQVSVGQCLSVAQPVGVKGYVSMAICDSSQVQQWQLEV</sequence>
<dbReference type="FunCoup" id="A0A3Q1II09">
    <property type="interactions" value="593"/>
</dbReference>
<keyword evidence="14 20" id="KW-1015">Disulfide bond</keyword>
<dbReference type="PROSITE" id="PS50231">
    <property type="entry name" value="RICIN_B_LECTIN"/>
    <property type="match status" value="1"/>
</dbReference>